<comment type="caution">
    <text evidence="2">The sequence shown here is derived from an EMBL/GenBank/DDBJ whole genome shotgun (WGS) entry which is preliminary data.</text>
</comment>
<keyword evidence="3" id="KW-1185">Reference proteome</keyword>
<feature type="region of interest" description="Disordered" evidence="1">
    <location>
        <begin position="63"/>
        <end position="100"/>
    </location>
</feature>
<dbReference type="Proteomes" id="UP001519460">
    <property type="component" value="Unassembled WGS sequence"/>
</dbReference>
<evidence type="ECO:0000313" key="3">
    <source>
        <dbReference type="Proteomes" id="UP001519460"/>
    </source>
</evidence>
<dbReference type="EMBL" id="JACVVK020000234">
    <property type="protein sequence ID" value="KAK7483057.1"/>
    <property type="molecule type" value="Genomic_DNA"/>
</dbReference>
<feature type="compositionally biased region" description="Basic and acidic residues" evidence="1">
    <location>
        <begin position="65"/>
        <end position="74"/>
    </location>
</feature>
<protein>
    <submittedName>
        <fullName evidence="2">Uncharacterized protein</fullName>
    </submittedName>
</protein>
<dbReference type="AlphaFoldDB" id="A0ABD0K7C7"/>
<name>A0ABD0K7C7_9CAEN</name>
<sequence length="100" mass="11028">MSGEDLGVSNHRYSVHGLQPISTGVGSEPAEPRGGWGAGVRRLTTLTRLRSVIKQRLLTAVHPAQTERGHEPRLSEGVSRKWRGSGISQVRRLPTPEDRR</sequence>
<organism evidence="2 3">
    <name type="scientific">Batillaria attramentaria</name>
    <dbReference type="NCBI Taxonomy" id="370345"/>
    <lineage>
        <taxon>Eukaryota</taxon>
        <taxon>Metazoa</taxon>
        <taxon>Spiralia</taxon>
        <taxon>Lophotrochozoa</taxon>
        <taxon>Mollusca</taxon>
        <taxon>Gastropoda</taxon>
        <taxon>Caenogastropoda</taxon>
        <taxon>Sorbeoconcha</taxon>
        <taxon>Cerithioidea</taxon>
        <taxon>Batillariidae</taxon>
        <taxon>Batillaria</taxon>
    </lineage>
</organism>
<gene>
    <name evidence="2" type="ORF">BaRGS_00025720</name>
</gene>
<proteinExistence type="predicted"/>
<accession>A0ABD0K7C7</accession>
<evidence type="ECO:0000256" key="1">
    <source>
        <dbReference type="SAM" id="MobiDB-lite"/>
    </source>
</evidence>
<evidence type="ECO:0000313" key="2">
    <source>
        <dbReference type="EMBL" id="KAK7483057.1"/>
    </source>
</evidence>
<feature type="region of interest" description="Disordered" evidence="1">
    <location>
        <begin position="18"/>
        <end position="38"/>
    </location>
</feature>
<reference evidence="2 3" key="1">
    <citation type="journal article" date="2023" name="Sci. Data">
        <title>Genome assembly of the Korean intertidal mud-creeper Batillaria attramentaria.</title>
        <authorList>
            <person name="Patra A.K."/>
            <person name="Ho P.T."/>
            <person name="Jun S."/>
            <person name="Lee S.J."/>
            <person name="Kim Y."/>
            <person name="Won Y.J."/>
        </authorList>
    </citation>
    <scope>NUCLEOTIDE SEQUENCE [LARGE SCALE GENOMIC DNA]</scope>
    <source>
        <strain evidence="2">Wonlab-2016</strain>
    </source>
</reference>